<dbReference type="Gene3D" id="3.30.30.30">
    <property type="match status" value="1"/>
</dbReference>
<protein>
    <submittedName>
        <fullName evidence="4">Uncharacterized protein</fullName>
    </submittedName>
</protein>
<dbReference type="FunFam" id="3.90.640.10:FF:000002">
    <property type="entry name" value="Heat shock 70 kDa"/>
    <property type="match status" value="1"/>
</dbReference>
<dbReference type="SUPFAM" id="SSF100920">
    <property type="entry name" value="Heat shock protein 70kD (HSP70), peptide-binding domain"/>
    <property type="match status" value="1"/>
</dbReference>
<name>A0A540N7Y1_MALBA</name>
<comment type="caution">
    <text evidence="4">The sequence shown here is derived from an EMBL/GenBank/DDBJ whole genome shotgun (WGS) entry which is preliminary data.</text>
</comment>
<dbReference type="AlphaFoldDB" id="A0A540N7Y1"/>
<dbReference type="EMBL" id="VIEB01000090">
    <property type="protein sequence ID" value="TQE07152.1"/>
    <property type="molecule type" value="Genomic_DNA"/>
</dbReference>
<evidence type="ECO:0000313" key="5">
    <source>
        <dbReference type="Proteomes" id="UP000315295"/>
    </source>
</evidence>
<evidence type="ECO:0000256" key="3">
    <source>
        <dbReference type="ARBA" id="ARBA00022840"/>
    </source>
</evidence>
<dbReference type="InterPro" id="IPR029047">
    <property type="entry name" value="HSP70_peptide-bd_sf"/>
</dbReference>
<dbReference type="InterPro" id="IPR043129">
    <property type="entry name" value="ATPase_NBD"/>
</dbReference>
<keyword evidence="3" id="KW-0067">ATP-binding</keyword>
<keyword evidence="2" id="KW-0547">Nucleotide-binding</keyword>
<dbReference type="PROSITE" id="PS01036">
    <property type="entry name" value="HSP70_3"/>
    <property type="match status" value="1"/>
</dbReference>
<dbReference type="FunFam" id="3.30.420.40:FF:000545">
    <property type="entry name" value="Endoplasmic reticulum chaperone BiP"/>
    <property type="match status" value="1"/>
</dbReference>
<dbReference type="PRINTS" id="PR00301">
    <property type="entry name" value="HEATSHOCK70"/>
</dbReference>
<dbReference type="GO" id="GO:0140662">
    <property type="term" value="F:ATP-dependent protein folding chaperone"/>
    <property type="evidence" value="ECO:0007669"/>
    <property type="project" value="InterPro"/>
</dbReference>
<dbReference type="PANTHER" id="PTHR19375">
    <property type="entry name" value="HEAT SHOCK PROTEIN 70KDA"/>
    <property type="match status" value="1"/>
</dbReference>
<dbReference type="Gene3D" id="3.90.640.10">
    <property type="entry name" value="Actin, Chain A, domain 4"/>
    <property type="match status" value="1"/>
</dbReference>
<keyword evidence="5" id="KW-1185">Reference proteome</keyword>
<comment type="similarity">
    <text evidence="1">Belongs to the heat shock protein 70 family.</text>
</comment>
<dbReference type="InterPro" id="IPR013126">
    <property type="entry name" value="Hsp_70_fam"/>
</dbReference>
<dbReference type="Proteomes" id="UP000315295">
    <property type="component" value="Unassembled WGS sequence"/>
</dbReference>
<organism evidence="4 5">
    <name type="scientific">Malus baccata</name>
    <name type="common">Siberian crab apple</name>
    <name type="synonym">Pyrus baccata</name>
    <dbReference type="NCBI Taxonomy" id="106549"/>
    <lineage>
        <taxon>Eukaryota</taxon>
        <taxon>Viridiplantae</taxon>
        <taxon>Streptophyta</taxon>
        <taxon>Embryophyta</taxon>
        <taxon>Tracheophyta</taxon>
        <taxon>Spermatophyta</taxon>
        <taxon>Magnoliopsida</taxon>
        <taxon>eudicotyledons</taxon>
        <taxon>Gunneridae</taxon>
        <taxon>Pentapetalae</taxon>
        <taxon>rosids</taxon>
        <taxon>fabids</taxon>
        <taxon>Rosales</taxon>
        <taxon>Rosaceae</taxon>
        <taxon>Amygdaloideae</taxon>
        <taxon>Maleae</taxon>
        <taxon>Malus</taxon>
    </lineage>
</organism>
<reference evidence="4 5" key="1">
    <citation type="journal article" date="2019" name="G3 (Bethesda)">
        <title>Sequencing of a Wild Apple (Malus baccata) Genome Unravels the Differences Between Cultivated and Wild Apple Species Regarding Disease Resistance and Cold Tolerance.</title>
        <authorList>
            <person name="Chen X."/>
        </authorList>
    </citation>
    <scope>NUCLEOTIDE SEQUENCE [LARGE SCALE GENOMIC DNA]</scope>
    <source>
        <strain evidence="5">cv. Shandingzi</strain>
        <tissue evidence="4">Leaves</tissue>
    </source>
</reference>
<sequence length="421" mass="46419">MIVVTYKGVEKQFAAEEISSMILVKMREIAEAYLGSTVKNSVITVPAYFNDSQRQVTKKAGGTAGLNVMRIINEPTAAAIAYGLDRKAGWYSKRNVMIFDLGGGTLDVSLLTIADSIFEVKATAGDTHLGGEDFDNRMVNHCAKQFKRKYNVDVSGNFKALRRLKNACEKAKRRLSFMSETDIDIDCLHQGVDFCLTITRAKFEQLNMDFFSKCMEPVKKCLEDANMDIRSVHDIVLAGGSSRIPKVQQLLQEVFKGKELCKGINPDEAVAYGAAVQATVLSGGNLTGKLGDFALVDVTPLSLGVETSDECTMSVVIPRNTRIPVKINESFTTCVENQWSHVSFAIYEGESRMARDNNYLGRFILNDIPPAPRGVPKFDVCFEIDENGILHVSAEDTSTGQKKGVTFNSDRRTCEGIETLI</sequence>
<dbReference type="InterPro" id="IPR018181">
    <property type="entry name" value="Heat_shock_70_CS"/>
</dbReference>
<dbReference type="Gene3D" id="2.60.34.10">
    <property type="entry name" value="Substrate Binding Domain Of DNAk, Chain A, domain 1"/>
    <property type="match status" value="1"/>
</dbReference>
<accession>A0A540N7Y1</accession>
<dbReference type="Pfam" id="PF00012">
    <property type="entry name" value="HSP70"/>
    <property type="match status" value="1"/>
</dbReference>
<dbReference type="Gene3D" id="3.30.420.40">
    <property type="match status" value="2"/>
</dbReference>
<dbReference type="SUPFAM" id="SSF53067">
    <property type="entry name" value="Actin-like ATPase domain"/>
    <property type="match status" value="2"/>
</dbReference>
<dbReference type="STRING" id="106549.A0A540N7Y1"/>
<gene>
    <name evidence="4" type="ORF">C1H46_007205</name>
</gene>
<evidence type="ECO:0000313" key="4">
    <source>
        <dbReference type="EMBL" id="TQE07152.1"/>
    </source>
</evidence>
<dbReference type="GO" id="GO:0005524">
    <property type="term" value="F:ATP binding"/>
    <property type="evidence" value="ECO:0007669"/>
    <property type="project" value="UniProtKB-KW"/>
</dbReference>
<evidence type="ECO:0000256" key="2">
    <source>
        <dbReference type="ARBA" id="ARBA00022741"/>
    </source>
</evidence>
<dbReference type="PROSITE" id="PS00329">
    <property type="entry name" value="HSP70_2"/>
    <property type="match status" value="1"/>
</dbReference>
<evidence type="ECO:0000256" key="1">
    <source>
        <dbReference type="ARBA" id="ARBA00007381"/>
    </source>
</evidence>
<proteinExistence type="inferred from homology"/>